<dbReference type="EMBL" id="NWTK01000001">
    <property type="protein sequence ID" value="PKR56204.1"/>
    <property type="molecule type" value="Genomic_DNA"/>
</dbReference>
<proteinExistence type="predicted"/>
<dbReference type="GO" id="GO:0003677">
    <property type="term" value="F:DNA binding"/>
    <property type="evidence" value="ECO:0007669"/>
    <property type="project" value="InterPro"/>
</dbReference>
<evidence type="ECO:0000259" key="1">
    <source>
        <dbReference type="PROSITE" id="PS50943"/>
    </source>
</evidence>
<dbReference type="PROSITE" id="PS50943">
    <property type="entry name" value="HTH_CROC1"/>
    <property type="match status" value="1"/>
</dbReference>
<protein>
    <submittedName>
        <fullName evidence="2">Transcriptional regulator</fullName>
    </submittedName>
</protein>
<dbReference type="InterPro" id="IPR001387">
    <property type="entry name" value="Cro/C1-type_HTH"/>
</dbReference>
<dbReference type="SMART" id="SM00530">
    <property type="entry name" value="HTH_XRE"/>
    <property type="match status" value="1"/>
</dbReference>
<dbReference type="AlphaFoldDB" id="A0A2N3L057"/>
<name>A0A2N3L057_9PROT</name>
<sequence length="196" mass="22870">MTDTPDIADDIARFGQKLRHWRRTADIKQQRLADILGVTQATVSRWEKGVQSPAPFQQKLLCDMMTRNRNFRLDHALKRLVTQSSERVHLIEDRSHRLLCSSKPRQREWQRDDIGLLGQSLWRYATVEIAAAEKNLHHIGWHDDQADHVMFANSAREGAPMRIIDRYILWERFYLSDGRAVRLTTGFDQKPLGNQA</sequence>
<dbReference type="Pfam" id="PF13560">
    <property type="entry name" value="HTH_31"/>
    <property type="match status" value="1"/>
</dbReference>
<evidence type="ECO:0000313" key="2">
    <source>
        <dbReference type="EMBL" id="PKR56204.1"/>
    </source>
</evidence>
<organism evidence="2 3">
    <name type="scientific">Thalassospira marina</name>
    <dbReference type="NCBI Taxonomy" id="2048283"/>
    <lineage>
        <taxon>Bacteria</taxon>
        <taxon>Pseudomonadati</taxon>
        <taxon>Pseudomonadota</taxon>
        <taxon>Alphaproteobacteria</taxon>
        <taxon>Rhodospirillales</taxon>
        <taxon>Thalassospiraceae</taxon>
        <taxon>Thalassospira</taxon>
    </lineage>
</organism>
<dbReference type="SUPFAM" id="SSF47413">
    <property type="entry name" value="lambda repressor-like DNA-binding domains"/>
    <property type="match status" value="1"/>
</dbReference>
<dbReference type="Gene3D" id="1.10.260.40">
    <property type="entry name" value="lambda repressor-like DNA-binding domains"/>
    <property type="match status" value="1"/>
</dbReference>
<dbReference type="CDD" id="cd00093">
    <property type="entry name" value="HTH_XRE"/>
    <property type="match status" value="1"/>
</dbReference>
<reference evidence="2 3" key="1">
    <citation type="submission" date="2017-09" db="EMBL/GenBank/DDBJ databases">
        <title>Biodiversity and function of Thalassospira species in the particle-attached aromatic-hydrocarbon-degrading consortia from the surface seawater of the South China Sea.</title>
        <authorList>
            <person name="Dong C."/>
            <person name="Liu R."/>
            <person name="Shao Z."/>
        </authorList>
    </citation>
    <scope>NUCLEOTIDE SEQUENCE [LARGE SCALE GENOMIC DNA]</scope>
    <source>
        <strain evidence="2 3">CSC1P2</strain>
    </source>
</reference>
<dbReference type="InterPro" id="IPR010982">
    <property type="entry name" value="Lambda_DNA-bd_dom_sf"/>
</dbReference>
<accession>A0A2N3L057</accession>
<gene>
    <name evidence="2" type="ORF">COO20_00680</name>
</gene>
<dbReference type="Proteomes" id="UP000233597">
    <property type="component" value="Unassembled WGS sequence"/>
</dbReference>
<dbReference type="OrthoDB" id="123556at2"/>
<evidence type="ECO:0000313" key="3">
    <source>
        <dbReference type="Proteomes" id="UP000233597"/>
    </source>
</evidence>
<comment type="caution">
    <text evidence="2">The sequence shown here is derived from an EMBL/GenBank/DDBJ whole genome shotgun (WGS) entry which is preliminary data.</text>
</comment>
<dbReference type="RefSeq" id="WP_101264191.1">
    <property type="nucleotide sequence ID" value="NZ_NWTK01000001.1"/>
</dbReference>
<feature type="domain" description="HTH cro/C1-type" evidence="1">
    <location>
        <begin position="18"/>
        <end position="53"/>
    </location>
</feature>